<feature type="DNA-binding region" description="H-T-H motif" evidence="5">
    <location>
        <begin position="36"/>
        <end position="55"/>
    </location>
</feature>
<keyword evidence="1" id="KW-0678">Repressor</keyword>
<dbReference type="Pfam" id="PF17918">
    <property type="entry name" value="TetR_C_15"/>
    <property type="match status" value="1"/>
</dbReference>
<dbReference type="InterPro" id="IPR001647">
    <property type="entry name" value="HTH_TetR"/>
</dbReference>
<evidence type="ECO:0000256" key="5">
    <source>
        <dbReference type="PROSITE-ProRule" id="PRU00335"/>
    </source>
</evidence>
<dbReference type="InterPro" id="IPR050109">
    <property type="entry name" value="HTH-type_TetR-like_transc_reg"/>
</dbReference>
<comment type="caution">
    <text evidence="7">The sequence shown here is derived from an EMBL/GenBank/DDBJ whole genome shotgun (WGS) entry which is preliminary data.</text>
</comment>
<organism evidence="7 8">
    <name type="scientific">Burkholderia pyrrocinia</name>
    <name type="common">Pseudomonas pyrrocinia</name>
    <dbReference type="NCBI Taxonomy" id="60550"/>
    <lineage>
        <taxon>Bacteria</taxon>
        <taxon>Pseudomonadati</taxon>
        <taxon>Pseudomonadota</taxon>
        <taxon>Betaproteobacteria</taxon>
        <taxon>Burkholderiales</taxon>
        <taxon>Burkholderiaceae</taxon>
        <taxon>Burkholderia</taxon>
        <taxon>Burkholderia cepacia complex</taxon>
    </lineage>
</organism>
<name>A0A318I3U1_BURPY</name>
<dbReference type="InterPro" id="IPR023772">
    <property type="entry name" value="DNA-bd_HTH_TetR-type_CS"/>
</dbReference>
<dbReference type="Gene3D" id="1.10.357.10">
    <property type="entry name" value="Tetracycline Repressor, domain 2"/>
    <property type="match status" value="1"/>
</dbReference>
<dbReference type="PANTHER" id="PTHR30055:SF234">
    <property type="entry name" value="HTH-TYPE TRANSCRIPTIONAL REGULATOR BETI"/>
    <property type="match status" value="1"/>
</dbReference>
<sequence length="200" mass="20937">MPSAKAPSRARGRARVAALLDAAGVEFAEKGYEATTMTAIAARADSSIGSLYQFFPTKEQVAAGLLEHYLASLGDELDQLRTLASSGDLVLLAARLTTAFVTFRVAHPAFVVLVDAYDFALPGALDVRTRLRGAIGTVLEALAPGMPAGELAVRAAIVQHLMKAAVALSRDATIADPAAALRALEGVMLRYLEETVETGA</sequence>
<dbReference type="PRINTS" id="PR00455">
    <property type="entry name" value="HTHTETR"/>
</dbReference>
<feature type="domain" description="HTH tetR-type" evidence="6">
    <location>
        <begin position="13"/>
        <end position="73"/>
    </location>
</feature>
<dbReference type="Proteomes" id="UP000247755">
    <property type="component" value="Unassembled WGS sequence"/>
</dbReference>
<protein>
    <submittedName>
        <fullName evidence="7">AcrR family transcriptional regulator</fullName>
    </submittedName>
</protein>
<keyword evidence="4" id="KW-0804">Transcription</keyword>
<evidence type="ECO:0000256" key="2">
    <source>
        <dbReference type="ARBA" id="ARBA00023015"/>
    </source>
</evidence>
<dbReference type="Pfam" id="PF00440">
    <property type="entry name" value="TetR_N"/>
    <property type="match status" value="1"/>
</dbReference>
<dbReference type="PANTHER" id="PTHR30055">
    <property type="entry name" value="HTH-TYPE TRANSCRIPTIONAL REGULATOR RUTR"/>
    <property type="match status" value="1"/>
</dbReference>
<dbReference type="AlphaFoldDB" id="A0A318I3U1"/>
<evidence type="ECO:0000313" key="8">
    <source>
        <dbReference type="Proteomes" id="UP000247755"/>
    </source>
</evidence>
<dbReference type="PROSITE" id="PS50977">
    <property type="entry name" value="HTH_TETR_2"/>
    <property type="match status" value="1"/>
</dbReference>
<dbReference type="InterPro" id="IPR009057">
    <property type="entry name" value="Homeodomain-like_sf"/>
</dbReference>
<dbReference type="EMBL" id="QJJY01000032">
    <property type="protein sequence ID" value="PXX24076.1"/>
    <property type="molecule type" value="Genomic_DNA"/>
</dbReference>
<evidence type="ECO:0000256" key="3">
    <source>
        <dbReference type="ARBA" id="ARBA00023125"/>
    </source>
</evidence>
<accession>A0A318I3U1</accession>
<evidence type="ECO:0000259" key="6">
    <source>
        <dbReference type="PROSITE" id="PS50977"/>
    </source>
</evidence>
<dbReference type="PROSITE" id="PS01081">
    <property type="entry name" value="HTH_TETR_1"/>
    <property type="match status" value="1"/>
</dbReference>
<dbReference type="GO" id="GO:0000976">
    <property type="term" value="F:transcription cis-regulatory region binding"/>
    <property type="evidence" value="ECO:0007669"/>
    <property type="project" value="TreeGrafter"/>
</dbReference>
<gene>
    <name evidence="7" type="ORF">NA66_103255</name>
</gene>
<dbReference type="GO" id="GO:0003700">
    <property type="term" value="F:DNA-binding transcription factor activity"/>
    <property type="evidence" value="ECO:0007669"/>
    <property type="project" value="TreeGrafter"/>
</dbReference>
<keyword evidence="2" id="KW-0805">Transcription regulation</keyword>
<evidence type="ECO:0000256" key="4">
    <source>
        <dbReference type="ARBA" id="ARBA00023163"/>
    </source>
</evidence>
<evidence type="ECO:0000256" key="1">
    <source>
        <dbReference type="ARBA" id="ARBA00022491"/>
    </source>
</evidence>
<reference evidence="7 8" key="1">
    <citation type="submission" date="2018-05" db="EMBL/GenBank/DDBJ databases">
        <title>Comparative genomics of bacterial root endophytes of switchgrass collected from native prairies over two seasons.</title>
        <authorList>
            <person name="Tang Y."/>
        </authorList>
    </citation>
    <scope>NUCLEOTIDE SEQUENCE [LARGE SCALE GENOMIC DNA]</scope>
    <source>
        <strain evidence="7 8">NFIX32</strain>
    </source>
</reference>
<dbReference type="InterPro" id="IPR041669">
    <property type="entry name" value="TetR_C_15"/>
</dbReference>
<dbReference type="SUPFAM" id="SSF46689">
    <property type="entry name" value="Homeodomain-like"/>
    <property type="match status" value="1"/>
</dbReference>
<keyword evidence="3 5" id="KW-0238">DNA-binding</keyword>
<evidence type="ECO:0000313" key="7">
    <source>
        <dbReference type="EMBL" id="PXX24076.1"/>
    </source>
</evidence>
<proteinExistence type="predicted"/>